<feature type="binding site" description="axial binding residue" evidence="14">
    <location>
        <position position="227"/>
    </location>
    <ligand>
        <name>heme c</name>
        <dbReference type="ChEBI" id="CHEBI:61717"/>
        <label>2</label>
    </ligand>
    <ligandPart>
        <name>Fe</name>
        <dbReference type="ChEBI" id="CHEBI:18248"/>
    </ligandPart>
</feature>
<feature type="binding site" description="axial binding residue" evidence="14">
    <location>
        <position position="83"/>
    </location>
    <ligand>
        <name>heme c</name>
        <dbReference type="ChEBI" id="CHEBI:61717"/>
        <label>1</label>
    </ligand>
    <ligandPart>
        <name>Fe</name>
        <dbReference type="ChEBI" id="CHEBI:18248"/>
    </ligandPart>
</feature>
<name>A0A517VQ96_9PLAN</name>
<dbReference type="InterPro" id="IPR036909">
    <property type="entry name" value="Cyt_c-like_dom_sf"/>
</dbReference>
<evidence type="ECO:0000259" key="15">
    <source>
        <dbReference type="PROSITE" id="PS51007"/>
    </source>
</evidence>
<feature type="binding site" description="covalent" evidence="13">
    <location>
        <position position="79"/>
    </location>
    <ligand>
        <name>heme c</name>
        <dbReference type="ChEBI" id="CHEBI:61717"/>
        <label>1</label>
    </ligand>
</feature>
<keyword evidence="4 13" id="KW-0349">Heme</keyword>
<keyword evidence="5 14" id="KW-0479">Metal-binding</keyword>
<evidence type="ECO:0000313" key="16">
    <source>
        <dbReference type="EMBL" id="QDT95120.1"/>
    </source>
</evidence>
<dbReference type="GO" id="GO:0009055">
    <property type="term" value="F:electron transfer activity"/>
    <property type="evidence" value="ECO:0007669"/>
    <property type="project" value="InterPro"/>
</dbReference>
<dbReference type="RefSeq" id="WP_144981015.1">
    <property type="nucleotide sequence ID" value="NZ_CP037920.1"/>
</dbReference>
<dbReference type="Gene3D" id="1.10.760.10">
    <property type="entry name" value="Cytochrome c-like domain"/>
    <property type="match status" value="2"/>
</dbReference>
<dbReference type="FunFam" id="1.10.760.10:FF:000019">
    <property type="entry name" value="Di-heme cytochrome C peroxidase"/>
    <property type="match status" value="1"/>
</dbReference>
<reference evidence="16 17" key="1">
    <citation type="submission" date="2019-03" db="EMBL/GenBank/DDBJ databases">
        <title>Deep-cultivation of Planctomycetes and their phenomic and genomic characterization uncovers novel biology.</title>
        <authorList>
            <person name="Wiegand S."/>
            <person name="Jogler M."/>
            <person name="Boedeker C."/>
            <person name="Pinto D."/>
            <person name="Vollmers J."/>
            <person name="Rivas-Marin E."/>
            <person name="Kohn T."/>
            <person name="Peeters S.H."/>
            <person name="Heuer A."/>
            <person name="Rast P."/>
            <person name="Oberbeckmann S."/>
            <person name="Bunk B."/>
            <person name="Jeske O."/>
            <person name="Meyerdierks A."/>
            <person name="Storesund J.E."/>
            <person name="Kallscheuer N."/>
            <person name="Luecker S."/>
            <person name="Lage O.M."/>
            <person name="Pohl T."/>
            <person name="Merkel B.J."/>
            <person name="Hornburger P."/>
            <person name="Mueller R.-W."/>
            <person name="Bruemmer F."/>
            <person name="Labrenz M."/>
            <person name="Spormann A.M."/>
            <person name="Op den Camp H."/>
            <person name="Overmann J."/>
            <person name="Amann R."/>
            <person name="Jetten M.S.M."/>
            <person name="Mascher T."/>
            <person name="Medema M.H."/>
            <person name="Devos D.P."/>
            <person name="Kaster A.-K."/>
            <person name="Ovreas L."/>
            <person name="Rohde M."/>
            <person name="Galperin M.Y."/>
            <person name="Jogler C."/>
        </authorList>
    </citation>
    <scope>NUCLEOTIDE SEQUENCE [LARGE SCALE GENOMIC DNA]</scope>
    <source>
        <strain evidence="16 17">V144</strain>
    </source>
</reference>
<accession>A0A517VQ96</accession>
<evidence type="ECO:0000256" key="14">
    <source>
        <dbReference type="PIRSR" id="PIRSR000294-2"/>
    </source>
</evidence>
<evidence type="ECO:0000256" key="2">
    <source>
        <dbReference type="ARBA" id="ARBA00004856"/>
    </source>
</evidence>
<evidence type="ECO:0000256" key="10">
    <source>
        <dbReference type="ARBA" id="ARBA00023004"/>
    </source>
</evidence>
<comment type="function">
    <text evidence="11">Involved in methylamine metabolism. Essential for the maturation of the beta subunit of MADH, presumably via a step in the biosynthesis of tryptophan tryptophylquinone (TTQ), the cofactor of MADH.</text>
</comment>
<evidence type="ECO:0000256" key="1">
    <source>
        <dbReference type="ARBA" id="ARBA00004418"/>
    </source>
</evidence>
<dbReference type="PANTHER" id="PTHR30600:SF10">
    <property type="entry name" value="BLL6722 PROTEIN"/>
    <property type="match status" value="1"/>
</dbReference>
<evidence type="ECO:0000256" key="3">
    <source>
        <dbReference type="ARBA" id="ARBA00022448"/>
    </source>
</evidence>
<evidence type="ECO:0000313" key="17">
    <source>
        <dbReference type="Proteomes" id="UP000318704"/>
    </source>
</evidence>
<organism evidence="16 17">
    <name type="scientific">Gimesia aquarii</name>
    <dbReference type="NCBI Taxonomy" id="2527964"/>
    <lineage>
        <taxon>Bacteria</taxon>
        <taxon>Pseudomonadati</taxon>
        <taxon>Planctomycetota</taxon>
        <taxon>Planctomycetia</taxon>
        <taxon>Planctomycetales</taxon>
        <taxon>Planctomycetaceae</taxon>
        <taxon>Gimesia</taxon>
    </lineage>
</organism>
<dbReference type="PIRSF" id="PIRSF000294">
    <property type="entry name" value="Cytochrome-c_peroxidase"/>
    <property type="match status" value="1"/>
</dbReference>
<comment type="cofactor">
    <cofactor evidence="13">
        <name>heme</name>
        <dbReference type="ChEBI" id="CHEBI:30413"/>
    </cofactor>
    <text evidence="13">Binds 2 heme groups.</text>
</comment>
<dbReference type="EMBL" id="CP037920">
    <property type="protein sequence ID" value="QDT95120.1"/>
    <property type="molecule type" value="Genomic_DNA"/>
</dbReference>
<evidence type="ECO:0000256" key="9">
    <source>
        <dbReference type="ARBA" id="ARBA00023002"/>
    </source>
</evidence>
<keyword evidence="10 14" id="KW-0408">Iron</keyword>
<dbReference type="GO" id="GO:0020037">
    <property type="term" value="F:heme binding"/>
    <property type="evidence" value="ECO:0007669"/>
    <property type="project" value="InterPro"/>
</dbReference>
<feature type="domain" description="Cytochrome c" evidence="15">
    <location>
        <begin position="57"/>
        <end position="184"/>
    </location>
</feature>
<keyword evidence="7" id="KW-0574">Periplasm</keyword>
<keyword evidence="3" id="KW-0813">Transport</keyword>
<dbReference type="InterPro" id="IPR051395">
    <property type="entry name" value="Cytochrome_c_Peroxidase/MauG"/>
</dbReference>
<evidence type="ECO:0000256" key="6">
    <source>
        <dbReference type="ARBA" id="ARBA00022729"/>
    </source>
</evidence>
<sequence length="346" mass="37722">MAVAKHFRVTQAFLASVALILVLMCSISGVWAEEEVIKVPAGLPPIEFPEDNPPTAEKIALGKQLYFDKRLSRDNTISCASCHASEKGYSNADQFATGFKGQKGGRNSPTVINAAYNRFHFWDGRAGSLEEQALGPIANPIEMNLTLKEAVDRINAIPGYKKQFQKVFGSDATADTIAKAIATYERTILSGDAPYDRFKAGDKKALSESAQRGMKLFFGKASCSACHAGPNFTDNAFHNIGVGMDAKKPDTGRKAVSKLGGDHGSFKTPTLRDIARSAPYMHDGSMQTLKEVVEHYNKGGVPNEFLDEEIFKLNLSPQEVNDLVTFMKEGLASSKYPEHKAPELPK</sequence>
<evidence type="ECO:0000256" key="12">
    <source>
        <dbReference type="ARBA" id="ARBA00073576"/>
    </source>
</evidence>
<evidence type="ECO:0000256" key="8">
    <source>
        <dbReference type="ARBA" id="ARBA00022982"/>
    </source>
</evidence>
<proteinExistence type="predicted"/>
<comment type="pathway">
    <text evidence="2">One-carbon metabolism; methylamine degradation.</text>
</comment>
<dbReference type="Pfam" id="PF00034">
    <property type="entry name" value="Cytochrom_C"/>
    <property type="match status" value="1"/>
</dbReference>
<feature type="domain" description="Cytochrome c" evidence="15">
    <location>
        <begin position="208"/>
        <end position="331"/>
    </location>
</feature>
<protein>
    <recommendedName>
        <fullName evidence="12">Methylamine utilization protein MauG</fullName>
    </recommendedName>
</protein>
<dbReference type="GO" id="GO:0046872">
    <property type="term" value="F:metal ion binding"/>
    <property type="evidence" value="ECO:0007669"/>
    <property type="project" value="UniProtKB-KW"/>
</dbReference>
<keyword evidence="8" id="KW-0249">Electron transport</keyword>
<dbReference type="SUPFAM" id="SSF46626">
    <property type="entry name" value="Cytochrome c"/>
    <property type="match status" value="2"/>
</dbReference>
<feature type="binding site" description="covalent" evidence="13">
    <location>
        <position position="226"/>
    </location>
    <ligand>
        <name>heme c</name>
        <dbReference type="ChEBI" id="CHEBI:61717"/>
        <label>2</label>
    </ligand>
</feature>
<dbReference type="PROSITE" id="PS51007">
    <property type="entry name" value="CYTC"/>
    <property type="match status" value="2"/>
</dbReference>
<feature type="binding site" description="covalent" evidence="13">
    <location>
        <position position="223"/>
    </location>
    <ligand>
        <name>heme c</name>
        <dbReference type="ChEBI" id="CHEBI:61717"/>
        <label>2</label>
    </ligand>
</feature>
<evidence type="ECO:0000256" key="7">
    <source>
        <dbReference type="ARBA" id="ARBA00022764"/>
    </source>
</evidence>
<gene>
    <name evidence="16" type="primary">ccp_1</name>
    <name evidence="16" type="ORF">V144x_05590</name>
</gene>
<dbReference type="InterPro" id="IPR009056">
    <property type="entry name" value="Cyt_c-like_dom"/>
</dbReference>
<feature type="binding site" description="covalent" evidence="13">
    <location>
        <position position="82"/>
    </location>
    <ligand>
        <name>heme c</name>
        <dbReference type="ChEBI" id="CHEBI:61717"/>
        <label>1</label>
    </ligand>
</feature>
<keyword evidence="9 16" id="KW-0560">Oxidoreductase</keyword>
<dbReference type="Proteomes" id="UP000318704">
    <property type="component" value="Chromosome"/>
</dbReference>
<evidence type="ECO:0000256" key="4">
    <source>
        <dbReference type="ARBA" id="ARBA00022617"/>
    </source>
</evidence>
<dbReference type="Pfam" id="PF03150">
    <property type="entry name" value="CCP_MauG"/>
    <property type="match status" value="1"/>
</dbReference>
<dbReference type="KEGG" id="gaw:V144x_05590"/>
<dbReference type="AlphaFoldDB" id="A0A517VQ96"/>
<dbReference type="InterPro" id="IPR004852">
    <property type="entry name" value="Di-haem_cyt_c_peroxidsae"/>
</dbReference>
<dbReference type="PANTHER" id="PTHR30600">
    <property type="entry name" value="CYTOCHROME C PEROXIDASE-RELATED"/>
    <property type="match status" value="1"/>
</dbReference>
<evidence type="ECO:0000256" key="5">
    <source>
        <dbReference type="ARBA" id="ARBA00022723"/>
    </source>
</evidence>
<dbReference type="GO" id="GO:0042597">
    <property type="term" value="C:periplasmic space"/>
    <property type="evidence" value="ECO:0007669"/>
    <property type="project" value="UniProtKB-SubCell"/>
</dbReference>
<evidence type="ECO:0000256" key="13">
    <source>
        <dbReference type="PIRSR" id="PIRSR000294-1"/>
    </source>
</evidence>
<comment type="PTM">
    <text evidence="13">Binds 2 heme groups per subunit.</text>
</comment>
<evidence type="ECO:0000256" key="11">
    <source>
        <dbReference type="ARBA" id="ARBA00058991"/>
    </source>
</evidence>
<dbReference type="InterPro" id="IPR026259">
    <property type="entry name" value="MauG/Cytc_peroxidase"/>
</dbReference>
<keyword evidence="6" id="KW-0732">Signal</keyword>
<keyword evidence="16" id="KW-0575">Peroxidase</keyword>
<dbReference type="GO" id="GO:0004130">
    <property type="term" value="F:cytochrome-c peroxidase activity"/>
    <property type="evidence" value="ECO:0007669"/>
    <property type="project" value="TreeGrafter"/>
</dbReference>
<comment type="subcellular location">
    <subcellularLocation>
        <location evidence="1">Periplasm</location>
    </subcellularLocation>
</comment>